<dbReference type="SUPFAM" id="SSF89733">
    <property type="entry name" value="L-sulfolactate dehydrogenase-like"/>
    <property type="match status" value="1"/>
</dbReference>
<proteinExistence type="inferred from homology"/>
<dbReference type="InterPro" id="IPR003767">
    <property type="entry name" value="Malate/L-lactate_DH-like"/>
</dbReference>
<sequence>MAGRRDDGCRHLRRGPCPPPRRAGSRLSRATAGGTAAAGAAGTAVAPLPRRHLSQRRSPIRAPRPCRAPPEGDPRAATPLPDSRFHLAVAGAARADSRRAVAVRVAIEELRALMAAVCHAARVPEQETALVVEHYLVGELRGKTSHGVAKFCFESRFFHERQSPPEVVRERGVFAVIDAHREIGPLSAAFAVRIALDRAARYGAGFVGLINTQRYGILATWSEEIARHGLLGIAANTSRAEAAVAGGRTPVLGVNPLAFALPTLDEPLSADLSTTLAPMGVLWESRRAGQPLPAGCFVDADGRPTEDPDRAVSAVVFGEHRGFAISLLLQALTGSLFGFPMGSDVADTWTTGYTFIALDPAFANPDGLAAANSRLVEQLHAARDADGGTLRVPGENGRARAVDTLAAGTVEVPEQVLRRLRARADGDFTSD</sequence>
<feature type="compositionally biased region" description="Basic residues" evidence="3">
    <location>
        <begin position="49"/>
        <end position="59"/>
    </location>
</feature>
<dbReference type="InterPro" id="IPR036111">
    <property type="entry name" value="Mal/L-sulfo/L-lacto_DH-like_sf"/>
</dbReference>
<comment type="similarity">
    <text evidence="1">Belongs to the LDH2/MDH2 oxidoreductase family.</text>
</comment>
<comment type="caution">
    <text evidence="4">The sequence shown here is derived from an EMBL/GenBank/DDBJ whole genome shotgun (WGS) entry which is preliminary data.</text>
</comment>
<feature type="compositionally biased region" description="Low complexity" evidence="3">
    <location>
        <begin position="30"/>
        <end position="44"/>
    </location>
</feature>
<feature type="region of interest" description="Disordered" evidence="3">
    <location>
        <begin position="1"/>
        <end position="81"/>
    </location>
</feature>
<accession>A0A4V2JJ60</accession>
<dbReference type="EMBL" id="SIXH01000009">
    <property type="protein sequence ID" value="TBO61291.1"/>
    <property type="molecule type" value="Genomic_DNA"/>
</dbReference>
<reference evidence="4 5" key="1">
    <citation type="submission" date="2019-02" db="EMBL/GenBank/DDBJ databases">
        <title>Draft Genome Sequence of Streptomyces sp. AM-2504, identified by 16S rRNA comparative analysis as a Streptomyces Kasugaensis strain.</title>
        <authorList>
            <person name="Napolioni V."/>
            <person name="Giuliodori A.M."/>
            <person name="Spurio R."/>
            <person name="Fabbretti A."/>
        </authorList>
    </citation>
    <scope>NUCLEOTIDE SEQUENCE [LARGE SCALE GENOMIC DNA]</scope>
    <source>
        <strain evidence="4 5">AM-2504</strain>
    </source>
</reference>
<dbReference type="Pfam" id="PF02615">
    <property type="entry name" value="Ldh_2"/>
    <property type="match status" value="1"/>
</dbReference>
<dbReference type="PANTHER" id="PTHR11091">
    <property type="entry name" value="OXIDOREDUCTASE-RELATED"/>
    <property type="match status" value="1"/>
</dbReference>
<evidence type="ECO:0000256" key="2">
    <source>
        <dbReference type="ARBA" id="ARBA00023002"/>
    </source>
</evidence>
<evidence type="ECO:0008006" key="6">
    <source>
        <dbReference type="Google" id="ProtNLM"/>
    </source>
</evidence>
<evidence type="ECO:0000256" key="1">
    <source>
        <dbReference type="ARBA" id="ARBA00006056"/>
    </source>
</evidence>
<dbReference type="OrthoDB" id="924592at2"/>
<dbReference type="GO" id="GO:0016491">
    <property type="term" value="F:oxidoreductase activity"/>
    <property type="evidence" value="ECO:0007669"/>
    <property type="project" value="UniProtKB-KW"/>
</dbReference>
<keyword evidence="5" id="KW-1185">Reference proteome</keyword>
<protein>
    <recommendedName>
        <fullName evidence="6">Ldh family oxidoreductase</fullName>
    </recommendedName>
</protein>
<keyword evidence="2" id="KW-0560">Oxidoreductase</keyword>
<evidence type="ECO:0000256" key="3">
    <source>
        <dbReference type="SAM" id="MobiDB-lite"/>
    </source>
</evidence>
<dbReference type="AlphaFoldDB" id="A0A4V2JJ60"/>
<dbReference type="InterPro" id="IPR043143">
    <property type="entry name" value="Mal/L-sulf/L-lact_DH-like_NADP"/>
</dbReference>
<feature type="compositionally biased region" description="Basic and acidic residues" evidence="3">
    <location>
        <begin position="1"/>
        <end position="10"/>
    </location>
</feature>
<organism evidence="4 5">
    <name type="scientific">Streptomyces kasugaensis</name>
    <dbReference type="NCBI Taxonomy" id="1946"/>
    <lineage>
        <taxon>Bacteria</taxon>
        <taxon>Bacillati</taxon>
        <taxon>Actinomycetota</taxon>
        <taxon>Actinomycetes</taxon>
        <taxon>Kitasatosporales</taxon>
        <taxon>Streptomycetaceae</taxon>
        <taxon>Streptomyces</taxon>
    </lineage>
</organism>
<evidence type="ECO:0000313" key="4">
    <source>
        <dbReference type="EMBL" id="TBO61291.1"/>
    </source>
</evidence>
<name>A0A4V2JJ60_STRKA</name>
<dbReference type="InterPro" id="IPR043144">
    <property type="entry name" value="Mal/L-sulf/L-lact_DH-like_ah"/>
</dbReference>
<evidence type="ECO:0000313" key="5">
    <source>
        <dbReference type="Proteomes" id="UP000292452"/>
    </source>
</evidence>
<gene>
    <name evidence="4" type="ORF">EYS09_02010</name>
</gene>
<dbReference type="Gene3D" id="1.10.1530.10">
    <property type="match status" value="1"/>
</dbReference>
<dbReference type="PANTHER" id="PTHR11091:SF0">
    <property type="entry name" value="MALATE DEHYDROGENASE"/>
    <property type="match status" value="1"/>
</dbReference>
<dbReference type="Gene3D" id="3.30.1370.60">
    <property type="entry name" value="Hypothetical oxidoreductase yiak, domain 2"/>
    <property type="match status" value="1"/>
</dbReference>
<dbReference type="Proteomes" id="UP000292452">
    <property type="component" value="Unassembled WGS sequence"/>
</dbReference>